<dbReference type="EMBL" id="CAMXCT010002943">
    <property type="protein sequence ID" value="CAI4001462.1"/>
    <property type="molecule type" value="Genomic_DNA"/>
</dbReference>
<name>A0A9P1CZG8_9DINO</name>
<comment type="caution">
    <text evidence="2">The sequence shown here is derived from an EMBL/GenBank/DDBJ whole genome shotgun (WGS) entry which is preliminary data.</text>
</comment>
<feature type="non-terminal residue" evidence="2">
    <location>
        <position position="1"/>
    </location>
</feature>
<proteinExistence type="predicted"/>
<organism evidence="2">
    <name type="scientific">Cladocopium goreaui</name>
    <dbReference type="NCBI Taxonomy" id="2562237"/>
    <lineage>
        <taxon>Eukaryota</taxon>
        <taxon>Sar</taxon>
        <taxon>Alveolata</taxon>
        <taxon>Dinophyceae</taxon>
        <taxon>Suessiales</taxon>
        <taxon>Symbiodiniaceae</taxon>
        <taxon>Cladocopium</taxon>
    </lineage>
</organism>
<feature type="compositionally biased region" description="Pro residues" evidence="1">
    <location>
        <begin position="212"/>
        <end position="221"/>
    </location>
</feature>
<sequence length="241" mass="26210">PLPRLPPALPGQAPETAPVPAGPEVAPSRSFVRPQVTRRLSISELTLPAMAPSTSRRPSQMQPLLGDGTVGPPSPSSPQPNEQYPDASRIMSYGSGRTTEVDRRASTYLQQMQERRASLSLRRMEPPEPPAQSRSNAPAGAKPKLQGWQRVREVNDRGRAEKRVRTPSRLTPRNAQIDIGEISSPEAPTERRRSFVEHMQAQAQQKVQRPAPVAPVAPAQPPSLSQAAGRVMRLGMAVGNK</sequence>
<evidence type="ECO:0000313" key="3">
    <source>
        <dbReference type="EMBL" id="CAL1154837.1"/>
    </source>
</evidence>
<evidence type="ECO:0000313" key="2">
    <source>
        <dbReference type="EMBL" id="CAI4001462.1"/>
    </source>
</evidence>
<reference evidence="2" key="1">
    <citation type="submission" date="2022-10" db="EMBL/GenBank/DDBJ databases">
        <authorList>
            <person name="Chen Y."/>
            <person name="Dougan E. K."/>
            <person name="Chan C."/>
            <person name="Rhodes N."/>
            <person name="Thang M."/>
        </authorList>
    </citation>
    <scope>NUCLEOTIDE SEQUENCE</scope>
</reference>
<dbReference type="EMBL" id="CAMXCT020002943">
    <property type="protein sequence ID" value="CAL1154837.1"/>
    <property type="molecule type" value="Genomic_DNA"/>
</dbReference>
<dbReference type="Proteomes" id="UP001152797">
    <property type="component" value="Unassembled WGS sequence"/>
</dbReference>
<dbReference type="AlphaFoldDB" id="A0A9P1CZG8"/>
<feature type="compositionally biased region" description="Basic and acidic residues" evidence="1">
    <location>
        <begin position="113"/>
        <end position="126"/>
    </location>
</feature>
<reference evidence="3" key="2">
    <citation type="submission" date="2024-04" db="EMBL/GenBank/DDBJ databases">
        <authorList>
            <person name="Chen Y."/>
            <person name="Shah S."/>
            <person name="Dougan E. K."/>
            <person name="Thang M."/>
            <person name="Chan C."/>
        </authorList>
    </citation>
    <scope>NUCLEOTIDE SEQUENCE [LARGE SCALE GENOMIC DNA]</scope>
</reference>
<feature type="non-terminal residue" evidence="2">
    <location>
        <position position="241"/>
    </location>
</feature>
<gene>
    <name evidence="2" type="ORF">C1SCF055_LOCUS27509</name>
</gene>
<dbReference type="EMBL" id="CAMXCT030002943">
    <property type="protein sequence ID" value="CAL4788774.1"/>
    <property type="molecule type" value="Genomic_DNA"/>
</dbReference>
<evidence type="ECO:0000256" key="1">
    <source>
        <dbReference type="SAM" id="MobiDB-lite"/>
    </source>
</evidence>
<feature type="compositionally biased region" description="Basic and acidic residues" evidence="1">
    <location>
        <begin position="150"/>
        <end position="164"/>
    </location>
</feature>
<protein>
    <submittedName>
        <fullName evidence="2">Uncharacterized protein</fullName>
    </submittedName>
</protein>
<evidence type="ECO:0000313" key="4">
    <source>
        <dbReference type="Proteomes" id="UP001152797"/>
    </source>
</evidence>
<keyword evidence="4" id="KW-1185">Reference proteome</keyword>
<accession>A0A9P1CZG8</accession>
<feature type="compositionally biased region" description="Polar residues" evidence="1">
    <location>
        <begin position="52"/>
        <end position="62"/>
    </location>
</feature>
<feature type="compositionally biased region" description="Low complexity" evidence="1">
    <location>
        <begin position="200"/>
        <end position="211"/>
    </location>
</feature>
<feature type="region of interest" description="Disordered" evidence="1">
    <location>
        <begin position="1"/>
        <end position="225"/>
    </location>
</feature>